<dbReference type="PANTHER" id="PTHR33144:SF16">
    <property type="entry name" value="OS02G0129000 PROTEIN"/>
    <property type="match status" value="1"/>
</dbReference>
<organism evidence="3 4">
    <name type="scientific">Carnegiea gigantea</name>
    <dbReference type="NCBI Taxonomy" id="171969"/>
    <lineage>
        <taxon>Eukaryota</taxon>
        <taxon>Viridiplantae</taxon>
        <taxon>Streptophyta</taxon>
        <taxon>Embryophyta</taxon>
        <taxon>Tracheophyta</taxon>
        <taxon>Spermatophyta</taxon>
        <taxon>Magnoliopsida</taxon>
        <taxon>eudicotyledons</taxon>
        <taxon>Gunneridae</taxon>
        <taxon>Pentapetalae</taxon>
        <taxon>Caryophyllales</taxon>
        <taxon>Cactineae</taxon>
        <taxon>Cactaceae</taxon>
        <taxon>Cactoideae</taxon>
        <taxon>Echinocereeae</taxon>
        <taxon>Carnegiea</taxon>
    </lineage>
</organism>
<protein>
    <recommendedName>
        <fullName evidence="5">Transposase</fullName>
    </recommendedName>
</protein>
<feature type="region of interest" description="Disordered" evidence="2">
    <location>
        <begin position="26"/>
        <end position="57"/>
    </location>
</feature>
<feature type="compositionally biased region" description="Polar residues" evidence="2">
    <location>
        <begin position="44"/>
        <end position="55"/>
    </location>
</feature>
<evidence type="ECO:0000313" key="3">
    <source>
        <dbReference type="EMBL" id="KAJ8431412.1"/>
    </source>
</evidence>
<evidence type="ECO:0000313" key="4">
    <source>
        <dbReference type="Proteomes" id="UP001153076"/>
    </source>
</evidence>
<evidence type="ECO:0000256" key="1">
    <source>
        <dbReference type="SAM" id="Coils"/>
    </source>
</evidence>
<feature type="coiled-coil region" evidence="1">
    <location>
        <begin position="553"/>
        <end position="601"/>
    </location>
</feature>
<dbReference type="OrthoDB" id="1303276at2759"/>
<name>A0A9Q1Q706_9CARY</name>
<keyword evidence="4" id="KW-1185">Reference proteome</keyword>
<evidence type="ECO:0008006" key="5">
    <source>
        <dbReference type="Google" id="ProtNLM"/>
    </source>
</evidence>
<evidence type="ECO:0000256" key="2">
    <source>
        <dbReference type="SAM" id="MobiDB-lite"/>
    </source>
</evidence>
<dbReference type="PANTHER" id="PTHR33144">
    <property type="entry name" value="OS10G0409366 PROTEIN-RELATED"/>
    <property type="match status" value="1"/>
</dbReference>
<comment type="caution">
    <text evidence="3">The sequence shown here is derived from an EMBL/GenBank/DDBJ whole genome shotgun (WGS) entry which is preliminary data.</text>
</comment>
<dbReference type="AlphaFoldDB" id="A0A9Q1Q706"/>
<accession>A0A9Q1Q706</accession>
<dbReference type="EMBL" id="JAKOGI010000689">
    <property type="protein sequence ID" value="KAJ8431412.1"/>
    <property type="molecule type" value="Genomic_DNA"/>
</dbReference>
<gene>
    <name evidence="3" type="ORF">Cgig2_004444</name>
</gene>
<feature type="region of interest" description="Disordered" evidence="2">
    <location>
        <begin position="116"/>
        <end position="154"/>
    </location>
</feature>
<feature type="compositionally biased region" description="Basic and acidic residues" evidence="2">
    <location>
        <begin position="116"/>
        <end position="134"/>
    </location>
</feature>
<sequence length="635" mass="72368">MDSRRVQKYHKYGFLLVQSKGTQTKEELIRKKGTRKPEHYNVGSHVSSERVSQVTPDEDHVCKMARKKGSSSKDPGRPLTDYEKERHMTMEKNATILEKLGLPKLLNQMREIKKGYTKKGSEHTKGIDKDKEYMPSDEASESEKDSENDNVDNVSTSKGAALHLHEASQTEKPNIEAVPISLSGTTPTIAQQKQQHLKCPAMSMIVQPDKASSNVVELGSVSGTISSMHQVDVQQLEEGMPVQIERRSKRQAAIPQDATRRASDDQVIIAPSNVLTAEHLNEPEIEDEPVKKRRGPTMLFEVHARKMEDRVVVLFNDKGQPIGPTDKVVNEFSKFLGTIAHDYTWAPLIYTNWSKVPHKDEMWGYVNEKYIIPSSAKKWVLQTIRDSWRVFKSRIKQDHYYKYDSDNARWENRPTRVLDSHFKVLLQYWNDSTVQKNKEGRSPSKTRMFEETRKRKEGRTYKHSNNDTLDKIKRMKEIEALQESGLSSSDEDPFDKVMKKECPGRLRLYGRGVCTANLKRNDVDKPQALAPEFIDAIRVGLSEEMQKDFDAHKEKMDVELKAERDKVANMQKELDSQKAVLDAQKTELDSQKAKVDHLLLQLHKMIPGITPENIAQAVTSQFTGTSATPVDGSTT</sequence>
<dbReference type="Proteomes" id="UP001153076">
    <property type="component" value="Unassembled WGS sequence"/>
</dbReference>
<reference evidence="3" key="1">
    <citation type="submission" date="2022-04" db="EMBL/GenBank/DDBJ databases">
        <title>Carnegiea gigantea Genome sequencing and assembly v2.</title>
        <authorList>
            <person name="Copetti D."/>
            <person name="Sanderson M.J."/>
            <person name="Burquez A."/>
            <person name="Wojciechowski M.F."/>
        </authorList>
    </citation>
    <scope>NUCLEOTIDE SEQUENCE</scope>
    <source>
        <strain evidence="3">SGP5-SGP5p</strain>
        <tissue evidence="3">Aerial part</tissue>
    </source>
</reference>
<keyword evidence="1" id="KW-0175">Coiled coil</keyword>
<proteinExistence type="predicted"/>
<feature type="compositionally biased region" description="Basic and acidic residues" evidence="2">
    <location>
        <begin position="26"/>
        <end position="39"/>
    </location>
</feature>